<dbReference type="AlphaFoldDB" id="A0A8H6VNE2"/>
<evidence type="ECO:0000313" key="1">
    <source>
        <dbReference type="EMBL" id="KAF7194564.1"/>
    </source>
</evidence>
<accession>A0A8H6VNE2</accession>
<comment type="caution">
    <text evidence="1">The sequence shown here is derived from an EMBL/GenBank/DDBJ whole genome shotgun (WGS) entry which is preliminary data.</text>
</comment>
<gene>
    <name evidence="1" type="ORF">HII31_04070</name>
</gene>
<keyword evidence="2" id="KW-1185">Reference proteome</keyword>
<sequence length="173" mass="19840">MPVTSPVLCRWQLSCSFSLRLCENSSMHFLPRRHHRAFHKCFEKEIARAVDALVQHPFATRFHVLGVGWRLHRVHSFARQPHGRFNPGSDTITLVLERAVEFDLMLPEAERQQVNVFPHVILDLLSLSFRFLVPCHNGTHRDKEAMIVEDVGNFIALAVCWYGSCNVVVPSCP</sequence>
<dbReference type="EMBL" id="JABCIY010000058">
    <property type="protein sequence ID" value="KAF7194564.1"/>
    <property type="molecule type" value="Genomic_DNA"/>
</dbReference>
<evidence type="ECO:0000313" key="2">
    <source>
        <dbReference type="Proteomes" id="UP000660729"/>
    </source>
</evidence>
<organism evidence="1 2">
    <name type="scientific">Pseudocercospora fuligena</name>
    <dbReference type="NCBI Taxonomy" id="685502"/>
    <lineage>
        <taxon>Eukaryota</taxon>
        <taxon>Fungi</taxon>
        <taxon>Dikarya</taxon>
        <taxon>Ascomycota</taxon>
        <taxon>Pezizomycotina</taxon>
        <taxon>Dothideomycetes</taxon>
        <taxon>Dothideomycetidae</taxon>
        <taxon>Mycosphaerellales</taxon>
        <taxon>Mycosphaerellaceae</taxon>
        <taxon>Pseudocercospora</taxon>
    </lineage>
</organism>
<protein>
    <submittedName>
        <fullName evidence="1">Uncharacterized protein</fullName>
    </submittedName>
</protein>
<dbReference type="Proteomes" id="UP000660729">
    <property type="component" value="Unassembled WGS sequence"/>
</dbReference>
<name>A0A8H6VNE2_9PEZI</name>
<proteinExistence type="predicted"/>
<reference evidence="1" key="1">
    <citation type="submission" date="2020-04" db="EMBL/GenBank/DDBJ databases">
        <title>Draft genome resource of the tomato pathogen Pseudocercospora fuligena.</title>
        <authorList>
            <person name="Zaccaron A."/>
        </authorList>
    </citation>
    <scope>NUCLEOTIDE SEQUENCE</scope>
    <source>
        <strain evidence="1">PF001</strain>
    </source>
</reference>